<reference evidence="8 9" key="1">
    <citation type="submission" date="2024-02" db="EMBL/GenBank/DDBJ databases">
        <title>Genome sequence of Aquincola sp. MAHUQ-54.</title>
        <authorList>
            <person name="Huq M.A."/>
        </authorList>
    </citation>
    <scope>NUCLEOTIDE SEQUENCE [LARGE SCALE GENOMIC DNA]</scope>
    <source>
        <strain evidence="8 9">MAHUQ-54</strain>
    </source>
</reference>
<dbReference type="NCBIfam" id="NF008594">
    <property type="entry name" value="PRK11561.1"/>
    <property type="match status" value="1"/>
</dbReference>
<feature type="domain" description="Acyl-CoA oxidase/dehydrogenase middle" evidence="6">
    <location>
        <begin position="182"/>
        <end position="280"/>
    </location>
</feature>
<dbReference type="AlphaFoldDB" id="A0AAW9Q800"/>
<sequence>MNAPAATHEIANQFDELSGYNLYTTDTALRESVERAGAAWMAPRLARFGAALGTAESYAQAELANRFTPELHAFDTRGRRIDEVRFHPSWHAFLAQYRAQGLVSLPFRDERPGRWAAWAAGFYLQGQVEAGTLCPATMTQASIPVLQQEPALWAALKEGLYADEYDPRDVPAAGKRAVWLGMGMTEKQGGSDVRANTTAATPAGAGGRGALYRLRGHKWFFSAPMCDAHLVVARTPDGGHSCFYVPRWRPDGSRNAVQIQRLKHKVGNRSNASSEVEFLDADGWLMGEEGRGIPTIIEMATCTRLHCVVGSAAMQRQAVVQALAYTRRRHAFGKALAEQPLMRAVLADAVLESEASLALAMRLAQAFEHGDEPAQRAWKRIVTPAAKFWVCKRTVELCGELMEVFGGNGYIDDGVMARLYREAPVNSIWEGSGNVMCLDVMRAIAREPDAAVALLSELQDLAGDEPRLRAEVEGLRALLATPPGALEALGRRLAERLVLLAQAVLLRQHAPTAVAEGFLATRLEARWGRVVGAVDARTLDVAALLTRAFPG</sequence>
<dbReference type="InterPro" id="IPR041504">
    <property type="entry name" value="AidB_N"/>
</dbReference>
<dbReference type="GO" id="GO:0008470">
    <property type="term" value="F:3-methylbutanoyl-CoA dehydrogenase activity"/>
    <property type="evidence" value="ECO:0007669"/>
    <property type="project" value="UniProtKB-EC"/>
</dbReference>
<dbReference type="Pfam" id="PF00441">
    <property type="entry name" value="Acyl-CoA_dh_1"/>
    <property type="match status" value="1"/>
</dbReference>
<evidence type="ECO:0000259" key="7">
    <source>
        <dbReference type="Pfam" id="PF18158"/>
    </source>
</evidence>
<dbReference type="InterPro" id="IPR009075">
    <property type="entry name" value="AcylCo_DH/oxidase_C"/>
</dbReference>
<dbReference type="EMBL" id="JAZIBG010000019">
    <property type="protein sequence ID" value="MEF7613596.1"/>
    <property type="molecule type" value="Genomic_DNA"/>
</dbReference>
<comment type="similarity">
    <text evidence="2">Belongs to the acyl-CoA dehydrogenase family.</text>
</comment>
<dbReference type="InterPro" id="IPR006089">
    <property type="entry name" value="Acyl-CoA_DH_CS"/>
</dbReference>
<dbReference type="InterPro" id="IPR006091">
    <property type="entry name" value="Acyl-CoA_Oxase/DH_mid-dom"/>
</dbReference>
<dbReference type="PANTHER" id="PTHR42707">
    <property type="entry name" value="ACYL-COA DEHYDROGENASE"/>
    <property type="match status" value="1"/>
</dbReference>
<feature type="domain" description="Acyl-CoA dehydrogenase/oxidase C-terminal" evidence="5">
    <location>
        <begin position="290"/>
        <end position="444"/>
    </location>
</feature>
<evidence type="ECO:0000313" key="8">
    <source>
        <dbReference type="EMBL" id="MEF7613596.1"/>
    </source>
</evidence>
<dbReference type="SUPFAM" id="SSF47203">
    <property type="entry name" value="Acyl-CoA dehydrogenase C-terminal domain-like"/>
    <property type="match status" value="1"/>
</dbReference>
<dbReference type="Pfam" id="PF02770">
    <property type="entry name" value="Acyl-CoA_dh_M"/>
    <property type="match status" value="1"/>
</dbReference>
<dbReference type="Gene3D" id="6.10.250.600">
    <property type="match status" value="1"/>
</dbReference>
<gene>
    <name evidence="8" type="ORF">V4F39_06690</name>
</gene>
<dbReference type="PANTHER" id="PTHR42707:SF3">
    <property type="entry name" value="ACYL-COA DEHYDROGENASE AIDB-RELATED"/>
    <property type="match status" value="1"/>
</dbReference>
<dbReference type="InterPro" id="IPR009100">
    <property type="entry name" value="AcylCoA_DH/oxidase_NM_dom_sf"/>
</dbReference>
<accession>A0AAW9Q800</accession>
<organism evidence="8 9">
    <name type="scientific">Aquincola agrisoli</name>
    <dbReference type="NCBI Taxonomy" id="3119538"/>
    <lineage>
        <taxon>Bacteria</taxon>
        <taxon>Pseudomonadati</taxon>
        <taxon>Pseudomonadota</taxon>
        <taxon>Betaproteobacteria</taxon>
        <taxon>Burkholderiales</taxon>
        <taxon>Sphaerotilaceae</taxon>
        <taxon>Aquincola</taxon>
    </lineage>
</organism>
<dbReference type="EC" id="1.3.8.4" evidence="8"/>
<dbReference type="RefSeq" id="WP_332288539.1">
    <property type="nucleotide sequence ID" value="NZ_JAZIBG010000019.1"/>
</dbReference>
<dbReference type="PROSITE" id="PS00073">
    <property type="entry name" value="ACYL_COA_DH_2"/>
    <property type="match status" value="1"/>
</dbReference>
<evidence type="ECO:0000256" key="2">
    <source>
        <dbReference type="ARBA" id="ARBA00009347"/>
    </source>
</evidence>
<keyword evidence="8" id="KW-0560">Oxidoreductase</keyword>
<evidence type="ECO:0000259" key="5">
    <source>
        <dbReference type="Pfam" id="PF00441"/>
    </source>
</evidence>
<comment type="caution">
    <text evidence="8">The sequence shown here is derived from an EMBL/GenBank/DDBJ whole genome shotgun (WGS) entry which is preliminary data.</text>
</comment>
<keyword evidence="4" id="KW-0274">FAD</keyword>
<dbReference type="InterPro" id="IPR052904">
    <property type="entry name" value="Acyl-CoA_dehydrogenase-like"/>
</dbReference>
<protein>
    <submittedName>
        <fullName evidence="8">Isovaleryl-CoA dehydrogenase</fullName>
        <ecNumber evidence="8">1.3.8.4</ecNumber>
    </submittedName>
</protein>
<dbReference type="SUPFAM" id="SSF56645">
    <property type="entry name" value="Acyl-CoA dehydrogenase NM domain-like"/>
    <property type="match status" value="1"/>
</dbReference>
<dbReference type="InterPro" id="IPR036250">
    <property type="entry name" value="AcylCo_DH-like_C"/>
</dbReference>
<keyword evidence="3" id="KW-0285">Flavoprotein</keyword>
<evidence type="ECO:0000256" key="4">
    <source>
        <dbReference type="ARBA" id="ARBA00022827"/>
    </source>
</evidence>
<evidence type="ECO:0000259" key="6">
    <source>
        <dbReference type="Pfam" id="PF02770"/>
    </source>
</evidence>
<evidence type="ECO:0000256" key="3">
    <source>
        <dbReference type="ARBA" id="ARBA00022630"/>
    </source>
</evidence>
<keyword evidence="9" id="KW-1185">Reference proteome</keyword>
<dbReference type="Gene3D" id="1.20.140.10">
    <property type="entry name" value="Butyryl-CoA Dehydrogenase, subunit A, domain 3"/>
    <property type="match status" value="1"/>
</dbReference>
<evidence type="ECO:0000313" key="9">
    <source>
        <dbReference type="Proteomes" id="UP001336250"/>
    </source>
</evidence>
<name>A0AAW9Q800_9BURK</name>
<proteinExistence type="inferred from homology"/>
<dbReference type="Pfam" id="PF18158">
    <property type="entry name" value="AidB_N"/>
    <property type="match status" value="1"/>
</dbReference>
<feature type="domain" description="Adaptive response protein AidB N-terminal" evidence="7">
    <location>
        <begin position="12"/>
        <end position="167"/>
    </location>
</feature>
<comment type="cofactor">
    <cofactor evidence="1">
        <name>FAD</name>
        <dbReference type="ChEBI" id="CHEBI:57692"/>
    </cofactor>
</comment>
<dbReference type="Proteomes" id="UP001336250">
    <property type="component" value="Unassembled WGS sequence"/>
</dbReference>
<evidence type="ECO:0000256" key="1">
    <source>
        <dbReference type="ARBA" id="ARBA00001974"/>
    </source>
</evidence>
<dbReference type="Gene3D" id="2.40.110.20">
    <property type="match status" value="1"/>
</dbReference>